<accession>A0AAV2VM36</accession>
<gene>
    <name evidence="1" type="ORF">VIBNISOn1_1480019</name>
</gene>
<protein>
    <submittedName>
        <fullName evidence="1">Uncharacterized protein</fullName>
    </submittedName>
</protein>
<name>A0AAV2VM36_9VIBR</name>
<dbReference type="EMBL" id="CAOF01000055">
    <property type="protein sequence ID" value="CCO45445.1"/>
    <property type="molecule type" value="Genomic_DNA"/>
</dbReference>
<dbReference type="Proteomes" id="UP000018211">
    <property type="component" value="Unassembled WGS sequence"/>
</dbReference>
<sequence>MPSNWGMLNELFIDKRQLIVTLDKTASQSEHTLDSVVQGLSNTEKAVLLYILKTGEVEKKGAQFFVEVAGGNNSQSSIQNAKKNLLQRGLLNETEYGFTCDDEHLVNAVEQDLGLMMA</sequence>
<proteinExistence type="predicted"/>
<organism evidence="1 2">
    <name type="scientific">Vibrio nigripulchritudo SOn1</name>
    <dbReference type="NCBI Taxonomy" id="1238450"/>
    <lineage>
        <taxon>Bacteria</taxon>
        <taxon>Pseudomonadati</taxon>
        <taxon>Pseudomonadota</taxon>
        <taxon>Gammaproteobacteria</taxon>
        <taxon>Vibrionales</taxon>
        <taxon>Vibrionaceae</taxon>
        <taxon>Vibrio</taxon>
    </lineage>
</organism>
<evidence type="ECO:0000313" key="1">
    <source>
        <dbReference type="EMBL" id="CCO45445.1"/>
    </source>
</evidence>
<evidence type="ECO:0000313" key="2">
    <source>
        <dbReference type="Proteomes" id="UP000018211"/>
    </source>
</evidence>
<reference evidence="1 2" key="1">
    <citation type="journal article" date="2013" name="ISME J.">
        <title>Comparative genomics of pathogenic lineages of Vibrio nigripulchritudo identifies virulence-associated traits.</title>
        <authorList>
            <person name="Goudenege D."/>
            <person name="Labreuche Y."/>
            <person name="Krin E."/>
            <person name="Ansquer D."/>
            <person name="Mangenot S."/>
            <person name="Calteau A."/>
            <person name="Medigue C."/>
            <person name="Mazel D."/>
            <person name="Polz M.F."/>
            <person name="Le Roux F."/>
        </authorList>
    </citation>
    <scope>NUCLEOTIDE SEQUENCE [LARGE SCALE GENOMIC DNA]</scope>
    <source>
        <strain evidence="1 2">SOn1</strain>
    </source>
</reference>
<dbReference type="AlphaFoldDB" id="A0AAV2VM36"/>
<dbReference type="RefSeq" id="WP_022610914.1">
    <property type="nucleotide sequence ID" value="NZ_LK391965.1"/>
</dbReference>
<comment type="caution">
    <text evidence="1">The sequence shown here is derived from an EMBL/GenBank/DDBJ whole genome shotgun (WGS) entry which is preliminary data.</text>
</comment>